<evidence type="ECO:0000313" key="6">
    <source>
        <dbReference type="EMBL" id="RSH81170.1"/>
    </source>
</evidence>
<feature type="transmembrane region" description="Helical" evidence="5">
    <location>
        <begin position="64"/>
        <end position="85"/>
    </location>
</feature>
<dbReference type="GeneID" id="39593150"/>
<keyword evidence="3 5" id="KW-1133">Transmembrane helix</keyword>
<reference evidence="6 7" key="1">
    <citation type="submission" date="2018-11" db="EMBL/GenBank/DDBJ databases">
        <title>Genome sequence of Apiotrichum porosum DSM 27194.</title>
        <authorList>
            <person name="Aliyu H."/>
            <person name="Gorte O."/>
            <person name="Ochsenreither K."/>
        </authorList>
    </citation>
    <scope>NUCLEOTIDE SEQUENCE [LARGE SCALE GENOMIC DNA]</scope>
    <source>
        <strain evidence="6 7">DSM 27194</strain>
    </source>
</reference>
<dbReference type="Pfam" id="PF07264">
    <property type="entry name" value="EI24"/>
    <property type="match status" value="1"/>
</dbReference>
<protein>
    <recommendedName>
        <fullName evidence="8">Outer spore wall protein lds1</fullName>
    </recommendedName>
</protein>
<dbReference type="RefSeq" id="XP_028475889.1">
    <property type="nucleotide sequence ID" value="XM_028623915.1"/>
</dbReference>
<evidence type="ECO:0000256" key="5">
    <source>
        <dbReference type="SAM" id="Phobius"/>
    </source>
</evidence>
<sequence>MAMPQPADAKIPIHMRVVHSAQRQVMTAGEMTRDAVWSGAWAYPFWGAMYICTHPSLLTPAAPLLVRAVLISLAVVAACFFFLYLPQVAWLSLFSGPLDLLAFARRFGDTGVKIYGILTDYAAFAAAVPLVLAEASVILGFLGKNFLMGQLGMDLFDAVLVQKGHIALVEKSRPVVKKANNARQLGRVLSRPLAKLSVDNMVRYLLTLPLNLIPVVGTVFFLGYNGYKAGPSYHARYFMLKGWDKSRSNAYVDRHRGSYTAFGVTAAAFNLIPVVSIILGLACNVGAGLWAADIENTHKSVHESVAPPHYEEYGVSIPPPE</sequence>
<feature type="transmembrane region" description="Helical" evidence="5">
    <location>
        <begin position="267"/>
        <end position="292"/>
    </location>
</feature>
<feature type="transmembrane region" description="Helical" evidence="5">
    <location>
        <begin position="121"/>
        <end position="143"/>
    </location>
</feature>
<comment type="subcellular location">
    <subcellularLocation>
        <location evidence="1">Membrane</location>
        <topology evidence="1">Multi-pass membrane protein</topology>
    </subcellularLocation>
</comment>
<comment type="caution">
    <text evidence="6">The sequence shown here is derived from an EMBL/GenBank/DDBJ whole genome shotgun (WGS) entry which is preliminary data.</text>
</comment>
<evidence type="ECO:0000256" key="1">
    <source>
        <dbReference type="ARBA" id="ARBA00004141"/>
    </source>
</evidence>
<gene>
    <name evidence="6" type="ORF">EHS24_008607</name>
</gene>
<dbReference type="Proteomes" id="UP000279236">
    <property type="component" value="Unassembled WGS sequence"/>
</dbReference>
<dbReference type="InterPro" id="IPR059112">
    <property type="entry name" value="CysZ/EI24"/>
</dbReference>
<dbReference type="InterPro" id="IPR052786">
    <property type="entry name" value="Spore_wall_assembly"/>
</dbReference>
<evidence type="ECO:0000256" key="3">
    <source>
        <dbReference type="ARBA" id="ARBA00022989"/>
    </source>
</evidence>
<proteinExistence type="predicted"/>
<feature type="transmembrane region" description="Helical" evidence="5">
    <location>
        <begin position="204"/>
        <end position="224"/>
    </location>
</feature>
<keyword evidence="7" id="KW-1185">Reference proteome</keyword>
<name>A0A427XQS0_9TREE</name>
<dbReference type="AlphaFoldDB" id="A0A427XQS0"/>
<dbReference type="PANTHER" id="PTHR34292:SF2">
    <property type="entry name" value="OUTER SPORE WALL PROTEIN LDS1"/>
    <property type="match status" value="1"/>
</dbReference>
<dbReference type="OrthoDB" id="2107885at2759"/>
<dbReference type="EMBL" id="RSCE01000007">
    <property type="protein sequence ID" value="RSH81170.1"/>
    <property type="molecule type" value="Genomic_DNA"/>
</dbReference>
<keyword evidence="4 5" id="KW-0472">Membrane</keyword>
<evidence type="ECO:0008006" key="8">
    <source>
        <dbReference type="Google" id="ProtNLM"/>
    </source>
</evidence>
<accession>A0A427XQS0</accession>
<evidence type="ECO:0000313" key="7">
    <source>
        <dbReference type="Proteomes" id="UP000279236"/>
    </source>
</evidence>
<dbReference type="STRING" id="105984.A0A427XQS0"/>
<organism evidence="6 7">
    <name type="scientific">Apiotrichum porosum</name>
    <dbReference type="NCBI Taxonomy" id="105984"/>
    <lineage>
        <taxon>Eukaryota</taxon>
        <taxon>Fungi</taxon>
        <taxon>Dikarya</taxon>
        <taxon>Basidiomycota</taxon>
        <taxon>Agaricomycotina</taxon>
        <taxon>Tremellomycetes</taxon>
        <taxon>Trichosporonales</taxon>
        <taxon>Trichosporonaceae</taxon>
        <taxon>Apiotrichum</taxon>
    </lineage>
</organism>
<keyword evidence="2 5" id="KW-0812">Transmembrane</keyword>
<evidence type="ECO:0000256" key="2">
    <source>
        <dbReference type="ARBA" id="ARBA00022692"/>
    </source>
</evidence>
<dbReference type="PANTHER" id="PTHR34292">
    <property type="entry name" value="OUTER SPORE WALL PROTEIN LDS1"/>
    <property type="match status" value="1"/>
</dbReference>
<evidence type="ECO:0000256" key="4">
    <source>
        <dbReference type="ARBA" id="ARBA00023136"/>
    </source>
</evidence>